<feature type="region of interest" description="Disordered" evidence="1">
    <location>
        <begin position="1"/>
        <end position="91"/>
    </location>
</feature>
<feature type="region of interest" description="Disordered" evidence="1">
    <location>
        <begin position="261"/>
        <end position="281"/>
    </location>
</feature>
<feature type="region of interest" description="Disordered" evidence="1">
    <location>
        <begin position="300"/>
        <end position="428"/>
    </location>
</feature>
<feature type="transmembrane region" description="Helical" evidence="2">
    <location>
        <begin position="1098"/>
        <end position="1120"/>
    </location>
</feature>
<feature type="region of interest" description="Disordered" evidence="1">
    <location>
        <begin position="879"/>
        <end position="901"/>
    </location>
</feature>
<feature type="compositionally biased region" description="Low complexity" evidence="1">
    <location>
        <begin position="36"/>
        <end position="47"/>
    </location>
</feature>
<dbReference type="Proteomes" id="UP000078576">
    <property type="component" value="Unassembled WGS sequence"/>
</dbReference>
<feature type="compositionally biased region" description="Basic residues" evidence="1">
    <location>
        <begin position="393"/>
        <end position="402"/>
    </location>
</feature>
<feature type="compositionally biased region" description="Polar residues" evidence="1">
    <location>
        <begin position="265"/>
        <end position="277"/>
    </location>
</feature>
<feature type="compositionally biased region" description="Low complexity" evidence="1">
    <location>
        <begin position="410"/>
        <end position="420"/>
    </location>
</feature>
<sequence length="1126" mass="123654">MAAPGGSKKDVSSSFAEASHPTTTPTIDHPLDDVVPSLTSSSSEPSPQVITPRPHLFSSLEEAHSQITSRSREGSRQVSGETRNSGIGEESFLMSLSPTDARTLYTNIGFPITRAFGRSLTDTVPSQLPLSQDARELNDGNLNAAQALTSQVSSRTEPVVRPSSTVRYIEARNFAESEISNQPPPYTSGNTVDHIIHQYGSSAQASSAEQSQAGVYEYSDDSDYFIGQYDGGIESNIGTRHFAENDPCPAPLFNNFKQTRWGAHQSAQTTSRSSTEPSAELKTKRLNIVGYDRNGAIVNQTAPDIPLPENPPFHPSNPFAVTAAHSGIVGPAPKINDSPSSRSSSPPRPLLYYSDSEDDYARIGSDLGVKDEDEAEAENRLSTLQPPPERMHSARKHERGRRSLVSNLQTSDSGTTTGESDNNDPFKYDAIFPRSSKEREVSVCLQKVSEIGQDVDVIPCSPGRRPLRSTGNYFNCEAASPAGQRLPNNTWSASMSPVQALDHKARMQHHGSTSHGSDFFDPNAINPKWALGSPDAVRVPVRQNSFPDEEKNPAKAHTYGQEAVQHLVLEDLCRVEGQNRPGSMIGAGLNYDMGFSTNGFKQCGSSIANYSDCDIPTEAASIRPNNGHPLPEGAQNNHQQQGIGPFATRPRLVHPPGNNNNPQDTRYRRHNVYQAPVPVFVPEQRNHRVNGLFQNSSRPVPEAASDAETINGQDQKCSPFFGQKVSDAIRQPFRRGSIKRPPLHISTLHERQLPRHPFTELGSEDGNENREHGIELTTIAAQPNLNDQVHRPRTRPAENPVTAVLSPPPTMPRVHFDNRNRGYSLESTASASLLDSNQFDLIPLDVAQRRQAQRRASGQEDQTLTGRERLNMMRNASYGTNASQAGSQPVTPSSAMTASTGKVKRFVPRAFAQFSSPLSGRNENDTNGKASYSQSSEISTEPQEQTQLTLEGALIADEDSRPTVSTVTGSDVTITTIRNEDGSQYHIFDPAPRLFPWDQRHRRPATQKSTDQSLQRMTQRALNNPNEMERGTVSRRARDTEHWLSDEAKARRQGFFMIIALLGIFPFIALLGVAGTLDSALSWHTRGEVDHFSSRQKRFLLAELLIILMATFAVAIFIAIKFSAQH</sequence>
<name>A0A194V2M3_CYTMA</name>
<evidence type="ECO:0000313" key="4">
    <source>
        <dbReference type="Proteomes" id="UP000078576"/>
    </source>
</evidence>
<feature type="region of interest" description="Disordered" evidence="1">
    <location>
        <begin position="850"/>
        <end position="869"/>
    </location>
</feature>
<feature type="transmembrane region" description="Helical" evidence="2">
    <location>
        <begin position="1055"/>
        <end position="1077"/>
    </location>
</feature>
<keyword evidence="2" id="KW-1133">Transmembrane helix</keyword>
<dbReference type="OrthoDB" id="5232690at2759"/>
<evidence type="ECO:0000313" key="3">
    <source>
        <dbReference type="EMBL" id="KUI58154.1"/>
    </source>
</evidence>
<feature type="region of interest" description="Disordered" evidence="1">
    <location>
        <begin position="500"/>
        <end position="519"/>
    </location>
</feature>
<feature type="compositionally biased region" description="Low complexity" evidence="1">
    <location>
        <begin position="337"/>
        <end position="354"/>
    </location>
</feature>
<dbReference type="EMBL" id="KN714709">
    <property type="protein sequence ID" value="KUI58154.1"/>
    <property type="molecule type" value="Genomic_DNA"/>
</dbReference>
<gene>
    <name evidence="3" type="ORF">VP1G_05473</name>
</gene>
<dbReference type="AlphaFoldDB" id="A0A194V2M3"/>
<dbReference type="STRING" id="694573.A0A194V2M3"/>
<feature type="compositionally biased region" description="Polar residues" evidence="1">
    <location>
        <begin position="76"/>
        <end position="85"/>
    </location>
</feature>
<protein>
    <submittedName>
        <fullName evidence="3">Uncharacterized protein</fullName>
    </submittedName>
</protein>
<feature type="region of interest" description="Disordered" evidence="1">
    <location>
        <begin position="1002"/>
        <end position="1041"/>
    </location>
</feature>
<evidence type="ECO:0000256" key="1">
    <source>
        <dbReference type="SAM" id="MobiDB-lite"/>
    </source>
</evidence>
<feature type="compositionally biased region" description="Polar residues" evidence="1">
    <location>
        <begin position="879"/>
        <end position="900"/>
    </location>
</feature>
<keyword evidence="2" id="KW-0472">Membrane</keyword>
<feature type="region of interest" description="Disordered" evidence="1">
    <location>
        <begin position="789"/>
        <end position="818"/>
    </location>
</feature>
<keyword evidence="4" id="KW-1185">Reference proteome</keyword>
<feature type="compositionally biased region" description="Pro residues" evidence="1">
    <location>
        <begin position="305"/>
        <end position="315"/>
    </location>
</feature>
<reference evidence="4" key="1">
    <citation type="submission" date="2014-12" db="EMBL/GenBank/DDBJ databases">
        <title>Genome Sequence of Valsa Canker Pathogens Uncovers a Specific Adaption of Colonization on Woody Bark.</title>
        <authorList>
            <person name="Yin Z."/>
            <person name="Liu H."/>
            <person name="Gao X."/>
            <person name="Li Z."/>
            <person name="Song N."/>
            <person name="Ke X."/>
            <person name="Dai Q."/>
            <person name="Wu Y."/>
            <person name="Sun Y."/>
            <person name="Xu J.-R."/>
            <person name="Kang Z.K."/>
            <person name="Wang L."/>
            <person name="Huang L."/>
        </authorList>
    </citation>
    <scope>NUCLEOTIDE SEQUENCE [LARGE SCALE GENOMIC DNA]</scope>
    <source>
        <strain evidence="4">SXYL134</strain>
    </source>
</reference>
<evidence type="ECO:0000256" key="2">
    <source>
        <dbReference type="SAM" id="Phobius"/>
    </source>
</evidence>
<keyword evidence="2" id="KW-0812">Transmembrane</keyword>
<feature type="compositionally biased region" description="Basic and acidic residues" evidence="1">
    <location>
        <begin position="1027"/>
        <end position="1041"/>
    </location>
</feature>
<feature type="compositionally biased region" description="Polar residues" evidence="1">
    <location>
        <begin position="1006"/>
        <end position="1026"/>
    </location>
</feature>
<feature type="region of interest" description="Disordered" evidence="1">
    <location>
        <begin position="914"/>
        <end position="946"/>
    </location>
</feature>
<accession>A0A194V2M3</accession>
<proteinExistence type="predicted"/>
<organism evidence="3 4">
    <name type="scientific">Cytospora mali</name>
    <name type="common">Apple Valsa canker fungus</name>
    <name type="synonym">Valsa mali</name>
    <dbReference type="NCBI Taxonomy" id="578113"/>
    <lineage>
        <taxon>Eukaryota</taxon>
        <taxon>Fungi</taxon>
        <taxon>Dikarya</taxon>
        <taxon>Ascomycota</taxon>
        <taxon>Pezizomycotina</taxon>
        <taxon>Sordariomycetes</taxon>
        <taxon>Sordariomycetidae</taxon>
        <taxon>Diaporthales</taxon>
        <taxon>Cytosporaceae</taxon>
        <taxon>Cytospora</taxon>
    </lineage>
</organism>
<feature type="compositionally biased region" description="Polar residues" evidence="1">
    <location>
        <begin position="12"/>
        <end position="26"/>
    </location>
</feature>